<reference evidence="4" key="1">
    <citation type="journal article" date="2015" name="Proc. Natl. Acad. Sci. U.S.A.">
        <title>Genome sequence of the Asian Tiger mosquito, Aedes albopictus, reveals insights into its biology, genetics, and evolution.</title>
        <authorList>
            <person name="Chen X.G."/>
            <person name="Jiang X."/>
            <person name="Gu J."/>
            <person name="Xu M."/>
            <person name="Wu Y."/>
            <person name="Deng Y."/>
            <person name="Zhang C."/>
            <person name="Bonizzoni M."/>
            <person name="Dermauw W."/>
            <person name="Vontas J."/>
            <person name="Armbruster P."/>
            <person name="Huang X."/>
            <person name="Yang Y."/>
            <person name="Zhang H."/>
            <person name="He W."/>
            <person name="Peng H."/>
            <person name="Liu Y."/>
            <person name="Wu K."/>
            <person name="Chen J."/>
            <person name="Lirakis M."/>
            <person name="Topalis P."/>
            <person name="Van Leeuwen T."/>
            <person name="Hall A.B."/>
            <person name="Jiang X."/>
            <person name="Thorpe C."/>
            <person name="Mueller R.L."/>
            <person name="Sun C."/>
            <person name="Waterhouse R.M."/>
            <person name="Yan G."/>
            <person name="Tu Z.J."/>
            <person name="Fang X."/>
            <person name="James A.A."/>
        </authorList>
    </citation>
    <scope>NUCLEOTIDE SEQUENCE [LARGE SCALE GENOMIC DNA]</scope>
    <source>
        <strain evidence="4">Foshan</strain>
    </source>
</reference>
<dbReference type="PANTHER" id="PTHR46599">
    <property type="entry name" value="PIGGYBAC TRANSPOSABLE ELEMENT-DERIVED PROTEIN 4"/>
    <property type="match status" value="1"/>
</dbReference>
<dbReference type="Proteomes" id="UP000069940">
    <property type="component" value="Unassembled WGS sequence"/>
</dbReference>
<evidence type="ECO:0000313" key="3">
    <source>
        <dbReference type="EnsemblMetazoa" id="AALFPA23_003676.P4225"/>
    </source>
</evidence>
<feature type="region of interest" description="Disordered" evidence="1">
    <location>
        <begin position="1"/>
        <end position="48"/>
    </location>
</feature>
<keyword evidence="4" id="KW-1185">Reference proteome</keyword>
<dbReference type="GeneID" id="134291024"/>
<dbReference type="RefSeq" id="XP_062714259.1">
    <property type="nucleotide sequence ID" value="XM_062858275.1"/>
</dbReference>
<proteinExistence type="predicted"/>
<dbReference type="Pfam" id="PF13843">
    <property type="entry name" value="DDE_Tnp_1_7"/>
    <property type="match status" value="1"/>
</dbReference>
<feature type="compositionally biased region" description="Acidic residues" evidence="1">
    <location>
        <begin position="24"/>
        <end position="35"/>
    </location>
</feature>
<organism evidence="3 4">
    <name type="scientific">Aedes albopictus</name>
    <name type="common">Asian tiger mosquito</name>
    <name type="synonym">Stegomyia albopicta</name>
    <dbReference type="NCBI Taxonomy" id="7160"/>
    <lineage>
        <taxon>Eukaryota</taxon>
        <taxon>Metazoa</taxon>
        <taxon>Ecdysozoa</taxon>
        <taxon>Arthropoda</taxon>
        <taxon>Hexapoda</taxon>
        <taxon>Insecta</taxon>
        <taxon>Pterygota</taxon>
        <taxon>Neoptera</taxon>
        <taxon>Endopterygota</taxon>
        <taxon>Diptera</taxon>
        <taxon>Nematocera</taxon>
        <taxon>Culicoidea</taxon>
        <taxon>Culicidae</taxon>
        <taxon>Culicinae</taxon>
        <taxon>Aedini</taxon>
        <taxon>Aedes</taxon>
        <taxon>Stegomyia</taxon>
    </lineage>
</organism>
<feature type="compositionally biased region" description="Acidic residues" evidence="1">
    <location>
        <begin position="1"/>
        <end position="16"/>
    </location>
</feature>
<evidence type="ECO:0000313" key="4">
    <source>
        <dbReference type="Proteomes" id="UP000069940"/>
    </source>
</evidence>
<name>A0ABM1XX71_AEDAL</name>
<dbReference type="EnsemblMetazoa" id="AALFPA23_003676.R4225">
    <property type="protein sequence ID" value="AALFPA23_003676.P4225"/>
    <property type="gene ID" value="AALFPA23_003676"/>
</dbReference>
<feature type="domain" description="PiggyBac transposable element-derived protein" evidence="2">
    <location>
        <begin position="86"/>
        <end position="437"/>
    </location>
</feature>
<dbReference type="InterPro" id="IPR029526">
    <property type="entry name" value="PGBD"/>
</dbReference>
<accession>A0ABM1XX71</accession>
<dbReference type="PANTHER" id="PTHR46599:SF6">
    <property type="entry name" value="DUAL SPECIFICITY PHOSPHATASE 26"/>
    <property type="match status" value="1"/>
</dbReference>
<evidence type="ECO:0000256" key="1">
    <source>
        <dbReference type="SAM" id="MobiDB-lite"/>
    </source>
</evidence>
<protein>
    <recommendedName>
        <fullName evidence="2">PiggyBac transposable element-derived protein domain-containing protein</fullName>
    </recommendedName>
</protein>
<sequence>MADIFDYDFSDEEEDCTSDHTISDIDDSDESDDELSSSGSHKTGRSFVGKNGTVWSSIVPQDRESSGMFDDSKTGPAEHMRNLKSASQAFKAFLSTAIIEEVVLRTNLFGDRYFTGKKKDWKPVTTNEIWAFIGILIAAGRNHQNHMSVATMWSSNRAWSIDFYRFGMSKNRFKDIYVVLRFDDVTTRPDRFKHSNDRLEPIRKIFDMLVQNCLHNYIAPRNLTIDERLCLFRGRCPFRVYIKSKPGRYGIKIWICSTVDGYITNLQVYTGKLGNVPERGQGMRVVKNLVEPFHGTWREVTADNLFTTTELVDFLWENKLIYVGTMRANKPVIPPEFLATKDREPGSSLVGYKEQKSLLSYYPKKGKKPVIMLSTKVHDAQDKREDKPEVIKFYNKTKGAVDVGDQMTRNTTVSRRSRVWSKKLFMELVDIACLNAFITFTTVNSGWKRQSNERRSLFLQCLAEELTVPNMRDRLETGHLSTELTAEMTNFVDGCQMGQICINCNETAETIFEPNPENDPSNNPREYGK</sequence>
<evidence type="ECO:0000259" key="2">
    <source>
        <dbReference type="Pfam" id="PF13843"/>
    </source>
</evidence>
<reference evidence="3" key="2">
    <citation type="submission" date="2025-05" db="UniProtKB">
        <authorList>
            <consortium name="EnsemblMetazoa"/>
        </authorList>
    </citation>
    <scope>IDENTIFICATION</scope>
    <source>
        <strain evidence="3">Foshan</strain>
    </source>
</reference>